<dbReference type="PROSITE" id="PS51257">
    <property type="entry name" value="PROKAR_LIPOPROTEIN"/>
    <property type="match status" value="1"/>
</dbReference>
<dbReference type="EMBL" id="AHOM02000010">
    <property type="protein sequence ID" value="EJZ41429.1"/>
    <property type="molecule type" value="Genomic_DNA"/>
</dbReference>
<feature type="signal peptide" evidence="2">
    <location>
        <begin position="1"/>
        <end position="25"/>
    </location>
</feature>
<dbReference type="RefSeq" id="WP_008595856.1">
    <property type="nucleotide sequence ID" value="NZ_AHOM02000010.1"/>
</dbReference>
<dbReference type="InterPro" id="IPR023393">
    <property type="entry name" value="START-like_dom_sf"/>
</dbReference>
<dbReference type="SUPFAM" id="SSF55961">
    <property type="entry name" value="Bet v1-like"/>
    <property type="match status" value="1"/>
</dbReference>
<evidence type="ECO:0000259" key="3">
    <source>
        <dbReference type="Pfam" id="PF08327"/>
    </source>
</evidence>
<keyword evidence="2" id="KW-0732">Signal</keyword>
<dbReference type="CDD" id="cd07814">
    <property type="entry name" value="SRPBCC_CalC_Aha1-like"/>
    <property type="match status" value="1"/>
</dbReference>
<keyword evidence="5" id="KW-1185">Reference proteome</keyword>
<sequence length="202" mass="22705">MMKPKMISHFVIVISFALLFGCATLNVTKTSPDDETSGKDTFLISHSFDADIKTMFEMWIKPDRFAKWLGPAGASMTFINVGLKEGGTSQWAMTTSDGVTKYGKLNYKKIGPPSLLIYTQNFCDKEGNLSKPPFSSTYPDMLLTTVTFEEDGKKKTKVTVKWEVFGEATETERQTFLGMRQIMTVGWNSSFDKLETLLKSKK</sequence>
<dbReference type="Gene3D" id="3.30.530.20">
    <property type="match status" value="1"/>
</dbReference>
<organism evidence="4 5">
    <name type="scientific">Leptospira licerasiae str. MMD4847</name>
    <dbReference type="NCBI Taxonomy" id="1049971"/>
    <lineage>
        <taxon>Bacteria</taxon>
        <taxon>Pseudomonadati</taxon>
        <taxon>Spirochaetota</taxon>
        <taxon>Spirochaetia</taxon>
        <taxon>Leptospirales</taxon>
        <taxon>Leptospiraceae</taxon>
        <taxon>Leptospira</taxon>
    </lineage>
</organism>
<dbReference type="InterPro" id="IPR013538">
    <property type="entry name" value="ASHA1/2-like_C"/>
</dbReference>
<proteinExistence type="inferred from homology"/>
<dbReference type="Proteomes" id="UP000018720">
    <property type="component" value="Unassembled WGS sequence"/>
</dbReference>
<dbReference type="Pfam" id="PF08327">
    <property type="entry name" value="AHSA1"/>
    <property type="match status" value="1"/>
</dbReference>
<evidence type="ECO:0000256" key="2">
    <source>
        <dbReference type="SAM" id="SignalP"/>
    </source>
</evidence>
<evidence type="ECO:0000256" key="1">
    <source>
        <dbReference type="ARBA" id="ARBA00006817"/>
    </source>
</evidence>
<accession>A0ABP2REX0</accession>
<feature type="domain" description="Activator of Hsp90 ATPase homologue 1/2-like C-terminal" evidence="3">
    <location>
        <begin position="50"/>
        <end position="199"/>
    </location>
</feature>
<reference evidence="4 5" key="1">
    <citation type="submission" date="2012-08" db="EMBL/GenBank/DDBJ databases">
        <authorList>
            <person name="Harkins D.M."/>
            <person name="Durkin A.S."/>
            <person name="Selengut J.D."/>
            <person name="Sanka R."/>
            <person name="DePew J."/>
            <person name="Purushe J."/>
            <person name="Matthias M.A."/>
            <person name="Vinetz J.M."/>
            <person name="Sutton G.G."/>
            <person name="Nelson W.C."/>
            <person name="Fouts D.E."/>
        </authorList>
    </citation>
    <scope>NUCLEOTIDE SEQUENCE [LARGE SCALE GENOMIC DNA]</scope>
    <source>
        <strain evidence="4 5">MMD4847</strain>
    </source>
</reference>
<keyword evidence="4" id="KW-0449">Lipoprotein</keyword>
<comment type="similarity">
    <text evidence="1">Belongs to the AHA1 family.</text>
</comment>
<protein>
    <submittedName>
        <fullName evidence="4">Lipoprotein</fullName>
    </submittedName>
</protein>
<evidence type="ECO:0000313" key="4">
    <source>
        <dbReference type="EMBL" id="EJZ41429.1"/>
    </source>
</evidence>
<feature type="chain" id="PRO_5047086651" evidence="2">
    <location>
        <begin position="26"/>
        <end position="202"/>
    </location>
</feature>
<name>A0ABP2REX0_9LEPT</name>
<comment type="caution">
    <text evidence="4">The sequence shown here is derived from an EMBL/GenBank/DDBJ whole genome shotgun (WGS) entry which is preliminary data.</text>
</comment>
<gene>
    <name evidence="4" type="ORF">LEP1GSC178_1883</name>
</gene>
<evidence type="ECO:0000313" key="5">
    <source>
        <dbReference type="Proteomes" id="UP000018720"/>
    </source>
</evidence>